<comment type="subcellular location">
    <subcellularLocation>
        <location evidence="1">Membrane</location>
        <topology evidence="1">Multi-pass membrane protein</topology>
    </subcellularLocation>
</comment>
<dbReference type="PANTHER" id="PTHR47685:SF1">
    <property type="entry name" value="MAGNESIUM TRANSPORT PROTEIN CORA"/>
    <property type="match status" value="1"/>
</dbReference>
<feature type="transmembrane region" description="Helical" evidence="6">
    <location>
        <begin position="840"/>
        <end position="860"/>
    </location>
</feature>
<feature type="region of interest" description="Disordered" evidence="5">
    <location>
        <begin position="727"/>
        <end position="767"/>
    </location>
</feature>
<feature type="transmembrane region" description="Helical" evidence="6">
    <location>
        <begin position="880"/>
        <end position="900"/>
    </location>
</feature>
<keyword evidence="8" id="KW-1185">Reference proteome</keyword>
<dbReference type="EMBL" id="JAPCWZ010000010">
    <property type="protein sequence ID" value="KAK8848454.1"/>
    <property type="molecule type" value="Genomic_DNA"/>
</dbReference>
<dbReference type="InterPro" id="IPR050829">
    <property type="entry name" value="CorA_MIT"/>
</dbReference>
<feature type="compositionally biased region" description="Basic and acidic residues" evidence="5">
    <location>
        <begin position="958"/>
        <end position="976"/>
    </location>
</feature>
<dbReference type="SUPFAM" id="SSF144083">
    <property type="entry name" value="Magnesium transport protein CorA, transmembrane region"/>
    <property type="match status" value="1"/>
</dbReference>
<accession>A0ABR2HKM0</accession>
<evidence type="ECO:0000256" key="5">
    <source>
        <dbReference type="SAM" id="MobiDB-lite"/>
    </source>
</evidence>
<evidence type="ECO:0000256" key="2">
    <source>
        <dbReference type="ARBA" id="ARBA00022692"/>
    </source>
</evidence>
<keyword evidence="2 6" id="KW-0812">Transmembrane</keyword>
<protein>
    <submittedName>
        <fullName evidence="7">Ankyrin repeat protein</fullName>
    </submittedName>
</protein>
<dbReference type="InterPro" id="IPR045863">
    <property type="entry name" value="CorA_TM1_TM2"/>
</dbReference>
<evidence type="ECO:0000256" key="1">
    <source>
        <dbReference type="ARBA" id="ARBA00004141"/>
    </source>
</evidence>
<keyword evidence="4 6" id="KW-0472">Membrane</keyword>
<organism evidence="7 8">
    <name type="scientific">Apiospora arundinis</name>
    <dbReference type="NCBI Taxonomy" id="335852"/>
    <lineage>
        <taxon>Eukaryota</taxon>
        <taxon>Fungi</taxon>
        <taxon>Dikarya</taxon>
        <taxon>Ascomycota</taxon>
        <taxon>Pezizomycotina</taxon>
        <taxon>Sordariomycetes</taxon>
        <taxon>Xylariomycetidae</taxon>
        <taxon>Amphisphaeriales</taxon>
        <taxon>Apiosporaceae</taxon>
        <taxon>Apiospora</taxon>
    </lineage>
</organism>
<feature type="region of interest" description="Disordered" evidence="5">
    <location>
        <begin position="958"/>
        <end position="1020"/>
    </location>
</feature>
<evidence type="ECO:0000313" key="7">
    <source>
        <dbReference type="EMBL" id="KAK8848454.1"/>
    </source>
</evidence>
<feature type="compositionally biased region" description="Basic and acidic residues" evidence="5">
    <location>
        <begin position="744"/>
        <end position="767"/>
    </location>
</feature>
<sequence>MSSNRQHGTSSVPPYIKPVTCLYTETHDISDHLLHFLGCLTYKERENIFNEDNEIWKQEIQHYVQTELTSTDSDEDRLLTAQNLTRKKRETWKKDCEKELTRVRILREAIRTDIHDSHLDEKIRESSQRWRDQCMRTTAHPPSDETAPQRADKYNLERDISIPIIQYKLRGRENGAASNVEERGLGSETKPEERVWGDFPDQKTKLDLLGEDATVNLLSQDRHPDRIKYFHFPSNNMLWAENALARYFDEKRPDRHAIRRELKRAPKTRAYMLLRDPFWRSQLHGGGSAPPHARHMEPICVTACSDINMTDASLRDTVSPQNMVLFMPFLHWETSRQREKYARTIKHTVERDARKRHAHEKALKQNRIHKSPPLAAVTPKNSSIHPERSNARIDSFKDAVPEDFFPHLVAFGENRRLKINKPLGQYLLDAARLFEGMSNYRDKKLIEQYLCGDTPLHPRRTLDQAYHWNLNTTKNRDRDQVVYRATTIPSYGYHDYDRESHKCPQHENFEIKGDCAECRDHIRKVSRVIMVDQLWMWVLDKKTIITCFPKRYGVNKHDASGVHKAIRRRLEATPQIRTVFDLGLIIFDECTNVFFDRTETDPSQPPVIDIFSKAIGNVMHRQTAAFNRLYKWTEIASKAYGSKNVIAALLEDPLLDINPEGKLQRKIKVIVEELDIMLHITKCHRTILKQFVDNAETMLDPYGEYGSAHRKKETSLSLYNKSLRDQQVASKKAKDEEENASLSETERKKKEDGEKIEKENEEKENRERRQDYNWFMLNADELDQQVEGHITELSELRASAVSTADSVKYLLELKQQQAGVVQAWQAVNQSNETIKQGRSIMMFTLVTIVFLPLSFMSSIFGMNNQEFSGGGWEIRDEMKLMFPVSAAVIVINLFWAYSGWSRDALWAVYTQTSTWLVVKSGLFSLWLAIVKPKQDLVIEAIRASERLFNDARKARFDKNREASAQKDAENAAKEAAKVSPGGDTPGRGEVPRSVPARPMQRHQNGGVRDVEKGVSTYQYN</sequence>
<evidence type="ECO:0000256" key="6">
    <source>
        <dbReference type="SAM" id="Phobius"/>
    </source>
</evidence>
<name>A0ABR2HKM0_9PEZI</name>
<dbReference type="PANTHER" id="PTHR47685">
    <property type="entry name" value="MAGNESIUM TRANSPORT PROTEIN CORA"/>
    <property type="match status" value="1"/>
</dbReference>
<dbReference type="Gene3D" id="1.20.58.340">
    <property type="entry name" value="Magnesium transport protein CorA, transmembrane region"/>
    <property type="match status" value="1"/>
</dbReference>
<feature type="compositionally biased region" description="Basic and acidic residues" evidence="5">
    <location>
        <begin position="180"/>
        <end position="195"/>
    </location>
</feature>
<evidence type="ECO:0000256" key="4">
    <source>
        <dbReference type="ARBA" id="ARBA00023136"/>
    </source>
</evidence>
<dbReference type="Proteomes" id="UP001390339">
    <property type="component" value="Unassembled WGS sequence"/>
</dbReference>
<dbReference type="InterPro" id="IPR002523">
    <property type="entry name" value="MgTranspt_CorA/ZnTranspt_ZntB"/>
</dbReference>
<proteinExistence type="predicted"/>
<feature type="region of interest" description="Disordered" evidence="5">
    <location>
        <begin position="176"/>
        <end position="195"/>
    </location>
</feature>
<comment type="caution">
    <text evidence="7">The sequence shown here is derived from an EMBL/GenBank/DDBJ whole genome shotgun (WGS) entry which is preliminary data.</text>
</comment>
<dbReference type="Pfam" id="PF01544">
    <property type="entry name" value="CorA"/>
    <property type="match status" value="1"/>
</dbReference>
<evidence type="ECO:0000256" key="3">
    <source>
        <dbReference type="ARBA" id="ARBA00022989"/>
    </source>
</evidence>
<evidence type="ECO:0000313" key="8">
    <source>
        <dbReference type="Proteomes" id="UP001390339"/>
    </source>
</evidence>
<keyword evidence="3 6" id="KW-1133">Transmembrane helix</keyword>
<reference evidence="7 8" key="1">
    <citation type="journal article" date="2024" name="IMA Fungus">
        <title>Apiospora arundinis, a panoply of carbohydrate-active enzymes and secondary metabolites.</title>
        <authorList>
            <person name="Sorensen T."/>
            <person name="Petersen C."/>
            <person name="Muurmann A.T."/>
            <person name="Christiansen J.V."/>
            <person name="Brundto M.L."/>
            <person name="Overgaard C.K."/>
            <person name="Boysen A.T."/>
            <person name="Wollenberg R.D."/>
            <person name="Larsen T.O."/>
            <person name="Sorensen J.L."/>
            <person name="Nielsen K.L."/>
            <person name="Sondergaard T.E."/>
        </authorList>
    </citation>
    <scope>NUCLEOTIDE SEQUENCE [LARGE SCALE GENOMIC DNA]</scope>
    <source>
        <strain evidence="7 8">AAU 773</strain>
    </source>
</reference>
<feature type="transmembrane region" description="Helical" evidence="6">
    <location>
        <begin position="906"/>
        <end position="929"/>
    </location>
</feature>
<gene>
    <name evidence="7" type="ORF">PGQ11_014934</name>
</gene>